<dbReference type="InterPro" id="IPR010095">
    <property type="entry name" value="Cas12f1-like_TNB"/>
</dbReference>
<evidence type="ECO:0000313" key="4">
    <source>
        <dbReference type="Proteomes" id="UP000819052"/>
    </source>
</evidence>
<dbReference type="EMBL" id="VVIW01000035">
    <property type="protein sequence ID" value="NHZ44597.1"/>
    <property type="molecule type" value="Genomic_DNA"/>
</dbReference>
<protein>
    <submittedName>
        <fullName evidence="3">Transposase</fullName>
    </submittedName>
</protein>
<organism evidence="3 4">
    <name type="scientific">Massilia aquatica</name>
    <dbReference type="NCBI Taxonomy" id="2609000"/>
    <lineage>
        <taxon>Bacteria</taxon>
        <taxon>Pseudomonadati</taxon>
        <taxon>Pseudomonadota</taxon>
        <taxon>Betaproteobacteria</taxon>
        <taxon>Burkholderiales</taxon>
        <taxon>Oxalobacteraceae</taxon>
        <taxon>Telluria group</taxon>
        <taxon>Massilia</taxon>
    </lineage>
</organism>
<proteinExistence type="predicted"/>
<accession>A0ABX0MJY6</accession>
<reference evidence="3 4" key="1">
    <citation type="submission" date="2019-09" db="EMBL/GenBank/DDBJ databases">
        <title>Taxonomy of Antarctic Massilia spp.: description of Massilia rubra sp. nov., Massilia aquatica sp. nov., Massilia mucilaginosa sp. nov., Massilia frigida sp. nov. isolated from streams, lakes and regoliths.</title>
        <authorList>
            <person name="Holochova P."/>
            <person name="Sedlacek I."/>
            <person name="Kralova S."/>
            <person name="Maslanova I."/>
            <person name="Busse H.-J."/>
            <person name="Stankova E."/>
            <person name="Vrbovska V."/>
            <person name="Kovarovic V."/>
            <person name="Bartak M."/>
            <person name="Svec P."/>
            <person name="Pantucek R."/>
        </authorList>
    </citation>
    <scope>NUCLEOTIDE SEQUENCE [LARGE SCALE GENOMIC DNA]</scope>
    <source>
        <strain evidence="3 4">CCM 8693</strain>
    </source>
</reference>
<evidence type="ECO:0000256" key="1">
    <source>
        <dbReference type="ARBA" id="ARBA00023125"/>
    </source>
</evidence>
<feature type="domain" description="Cas12f1-like TNB" evidence="2">
    <location>
        <begin position="1"/>
        <end position="45"/>
    </location>
</feature>
<dbReference type="Proteomes" id="UP000819052">
    <property type="component" value="Unassembled WGS sequence"/>
</dbReference>
<keyword evidence="1" id="KW-0238">DNA-binding</keyword>
<dbReference type="Pfam" id="PF07282">
    <property type="entry name" value="Cas12f1-like_TNB"/>
    <property type="match status" value="1"/>
</dbReference>
<keyword evidence="4" id="KW-1185">Reference proteome</keyword>
<name>A0ABX0MJY6_9BURK</name>
<dbReference type="RefSeq" id="WP_167081405.1">
    <property type="nucleotide sequence ID" value="NZ_VVIW01000035.1"/>
</dbReference>
<evidence type="ECO:0000259" key="2">
    <source>
        <dbReference type="Pfam" id="PF07282"/>
    </source>
</evidence>
<evidence type="ECO:0000313" key="3">
    <source>
        <dbReference type="EMBL" id="NHZ44597.1"/>
    </source>
</evidence>
<comment type="caution">
    <text evidence="3">The sequence shown here is derived from an EMBL/GenBank/DDBJ whole genome shotgun (WGS) entry which is preliminary data.</text>
</comment>
<gene>
    <name evidence="3" type="ORF">F1609_31230</name>
</gene>
<sequence length="46" mass="5242">MLRYKCDDAGVWFKEVNKSYSTQTCHMCQTRSGPKGLAGLSVRTWT</sequence>